<dbReference type="Proteomes" id="UP000316471">
    <property type="component" value="Unassembled WGS sequence"/>
</dbReference>
<dbReference type="CDD" id="cd03424">
    <property type="entry name" value="NUDIX_ADPRase_Nudt5_UGPPase_Nudt14"/>
    <property type="match status" value="1"/>
</dbReference>
<dbReference type="GO" id="GO:0019693">
    <property type="term" value="P:ribose phosphate metabolic process"/>
    <property type="evidence" value="ECO:0007669"/>
    <property type="project" value="TreeGrafter"/>
</dbReference>
<name>A0A562M287_9GAMM</name>
<dbReference type="PANTHER" id="PTHR11839:SF18">
    <property type="entry name" value="NUDIX HYDROLASE DOMAIN-CONTAINING PROTEIN"/>
    <property type="match status" value="1"/>
</dbReference>
<dbReference type="EMBL" id="VLKP01000001">
    <property type="protein sequence ID" value="TWI14044.1"/>
    <property type="molecule type" value="Genomic_DNA"/>
</dbReference>
<comment type="similarity">
    <text evidence="3">Belongs to the Nudix hydrolase family. NudK subfamily.</text>
</comment>
<sequence length="211" mass="23392">MHANQDPAPRIDLDTTPCHVDAPAQGHAVQGDGDAAVERLYEGQWLRMLRRGRWEYAERTHGNGMAVIIIAVTPQDRIIFVEQFRIPLQARTIEMPAGLVGDQAGEDTLEDAARRELEEETGWYPAQVEVLLVGPTSSGMSNERIAYVRATDLRKVGDGGGVDGEEIIVHEVPLSEAPAWLMQKQREGYELDLKLWGGLWMVDRNPDGSPA</sequence>
<comment type="cofactor">
    <cofactor evidence="2">
        <name>Mg(2+)</name>
        <dbReference type="ChEBI" id="CHEBI:18420"/>
    </cofactor>
</comment>
<evidence type="ECO:0000256" key="2">
    <source>
        <dbReference type="ARBA" id="ARBA00001946"/>
    </source>
</evidence>
<dbReference type="GO" id="GO:0006753">
    <property type="term" value="P:nucleoside phosphate metabolic process"/>
    <property type="evidence" value="ECO:0007669"/>
    <property type="project" value="TreeGrafter"/>
</dbReference>
<reference evidence="9 10" key="1">
    <citation type="journal article" date="2015" name="Stand. Genomic Sci.">
        <title>Genomic Encyclopedia of Bacterial and Archaeal Type Strains, Phase III: the genomes of soil and plant-associated and newly described type strains.</title>
        <authorList>
            <person name="Whitman W.B."/>
            <person name="Woyke T."/>
            <person name="Klenk H.P."/>
            <person name="Zhou Y."/>
            <person name="Lilburn T.G."/>
            <person name="Beck B.J."/>
            <person name="De Vos P."/>
            <person name="Vandamme P."/>
            <person name="Eisen J.A."/>
            <person name="Garrity G."/>
            <person name="Hugenholtz P."/>
            <person name="Kyrpides N.C."/>
        </authorList>
    </citation>
    <scope>NUCLEOTIDE SEQUENCE [LARGE SCALE GENOMIC DNA]</scope>
    <source>
        <strain evidence="9 10">CGMCC 1.10136</strain>
    </source>
</reference>
<dbReference type="InterPro" id="IPR015797">
    <property type="entry name" value="NUDIX_hydrolase-like_dom_sf"/>
</dbReference>
<evidence type="ECO:0000256" key="1">
    <source>
        <dbReference type="ARBA" id="ARBA00000847"/>
    </source>
</evidence>
<comment type="caution">
    <text evidence="9">The sequence shown here is derived from an EMBL/GenBank/DDBJ whole genome shotgun (WGS) entry which is preliminary data.</text>
</comment>
<keyword evidence="5" id="KW-0378">Hydrolase</keyword>
<protein>
    <recommendedName>
        <fullName evidence="4">GDP-mannose pyrophosphatase</fullName>
    </recommendedName>
    <alternativeName>
        <fullName evidence="6">GDP-mannose hydrolase</fullName>
    </alternativeName>
    <alternativeName>
        <fullName evidence="7">GDPMK</fullName>
    </alternativeName>
</protein>
<dbReference type="GO" id="GO:0016787">
    <property type="term" value="F:hydrolase activity"/>
    <property type="evidence" value="ECO:0007669"/>
    <property type="project" value="UniProtKB-KW"/>
</dbReference>
<evidence type="ECO:0000259" key="8">
    <source>
        <dbReference type="PROSITE" id="PS51462"/>
    </source>
</evidence>
<evidence type="ECO:0000313" key="9">
    <source>
        <dbReference type="EMBL" id="TWI14044.1"/>
    </source>
</evidence>
<dbReference type="InterPro" id="IPR000086">
    <property type="entry name" value="NUDIX_hydrolase_dom"/>
</dbReference>
<evidence type="ECO:0000256" key="5">
    <source>
        <dbReference type="ARBA" id="ARBA00022801"/>
    </source>
</evidence>
<evidence type="ECO:0000256" key="3">
    <source>
        <dbReference type="ARBA" id="ARBA00007275"/>
    </source>
</evidence>
<dbReference type="Gene3D" id="3.90.79.10">
    <property type="entry name" value="Nucleoside Triphosphate Pyrophosphohydrolase"/>
    <property type="match status" value="1"/>
</dbReference>
<dbReference type="OrthoDB" id="9794310at2"/>
<gene>
    <name evidence="9" type="ORF">IP93_00035</name>
</gene>
<accession>A0A562M287</accession>
<comment type="catalytic activity">
    <reaction evidence="1">
        <text>GDP-alpha-D-mannose + H2O = alpha-D-mannose 1-phosphate + GMP + 2 H(+)</text>
        <dbReference type="Rhea" id="RHEA:27978"/>
        <dbReference type="ChEBI" id="CHEBI:15377"/>
        <dbReference type="ChEBI" id="CHEBI:15378"/>
        <dbReference type="ChEBI" id="CHEBI:57527"/>
        <dbReference type="ChEBI" id="CHEBI:58115"/>
        <dbReference type="ChEBI" id="CHEBI:58409"/>
    </reaction>
</comment>
<dbReference type="Pfam" id="PF00293">
    <property type="entry name" value="NUDIX"/>
    <property type="match status" value="1"/>
</dbReference>
<feature type="domain" description="Nudix hydrolase" evidence="8">
    <location>
        <begin position="62"/>
        <end position="195"/>
    </location>
</feature>
<dbReference type="SUPFAM" id="SSF55811">
    <property type="entry name" value="Nudix"/>
    <property type="match status" value="1"/>
</dbReference>
<evidence type="ECO:0000256" key="7">
    <source>
        <dbReference type="ARBA" id="ARBA00032272"/>
    </source>
</evidence>
<evidence type="ECO:0000256" key="6">
    <source>
        <dbReference type="ARBA" id="ARBA00032162"/>
    </source>
</evidence>
<evidence type="ECO:0000313" key="10">
    <source>
        <dbReference type="Proteomes" id="UP000316471"/>
    </source>
</evidence>
<dbReference type="PROSITE" id="PS51462">
    <property type="entry name" value="NUDIX"/>
    <property type="match status" value="1"/>
</dbReference>
<dbReference type="PANTHER" id="PTHR11839">
    <property type="entry name" value="UDP/ADP-SUGAR PYROPHOSPHATASE"/>
    <property type="match status" value="1"/>
</dbReference>
<keyword evidence="10" id="KW-1185">Reference proteome</keyword>
<proteinExistence type="inferred from homology"/>
<organism evidence="9 10">
    <name type="scientific">Aerolutibacter ruishenii</name>
    <dbReference type="NCBI Taxonomy" id="686800"/>
    <lineage>
        <taxon>Bacteria</taxon>
        <taxon>Pseudomonadati</taxon>
        <taxon>Pseudomonadota</taxon>
        <taxon>Gammaproteobacteria</taxon>
        <taxon>Lysobacterales</taxon>
        <taxon>Lysobacteraceae</taxon>
        <taxon>Aerolutibacter</taxon>
    </lineage>
</organism>
<evidence type="ECO:0000256" key="4">
    <source>
        <dbReference type="ARBA" id="ARBA00016377"/>
    </source>
</evidence>
<dbReference type="AlphaFoldDB" id="A0A562M287"/>